<accession>A0A395R7H8</accession>
<reference evidence="2 3" key="1">
    <citation type="journal article" date="2018" name="Syst. Appl. Microbiol.">
        <title>Pseudomonas gallaeciensis sp. nov., isolated from crude-oil-contaminated intertidal sand samples after the Prestige oil spill.</title>
        <authorList>
            <person name="Mulet M."/>
            <person name="Sanchez D."/>
            <person name="Rodriguez A.C."/>
            <person name="Nogales B."/>
            <person name="Bosch R."/>
            <person name="Busquets A."/>
            <person name="Gomila M."/>
            <person name="Lalucat J."/>
            <person name="Garcia-Valdes E."/>
        </authorList>
    </citation>
    <scope>NUCLEOTIDE SEQUENCE [LARGE SCALE GENOMIC DNA]</scope>
    <source>
        <strain evidence="2 3">V113</strain>
    </source>
</reference>
<keyword evidence="3" id="KW-1185">Reference proteome</keyword>
<gene>
    <name evidence="2" type="ORF">ASB58_01250</name>
</gene>
<evidence type="ECO:0000259" key="1">
    <source>
        <dbReference type="Pfam" id="PF10593"/>
    </source>
</evidence>
<keyword evidence="2" id="KW-0378">Hydrolase</keyword>
<feature type="domain" description="Putative endonuclease Z1" evidence="1">
    <location>
        <begin position="434"/>
        <end position="668"/>
    </location>
</feature>
<name>A0A395R7H8_9PSED</name>
<evidence type="ECO:0000313" key="2">
    <source>
        <dbReference type="EMBL" id="RGP56043.1"/>
    </source>
</evidence>
<dbReference type="Proteomes" id="UP000265411">
    <property type="component" value="Unassembled WGS sequence"/>
</dbReference>
<keyword evidence="2" id="KW-0255">Endonuclease</keyword>
<dbReference type="AlphaFoldDB" id="A0A395R7H8"/>
<dbReference type="EMBL" id="LMAZ01000001">
    <property type="protein sequence ID" value="RGP56043.1"/>
    <property type="molecule type" value="Genomic_DNA"/>
</dbReference>
<proteinExistence type="predicted"/>
<dbReference type="Pfam" id="PF10593">
    <property type="entry name" value="Z1"/>
    <property type="match status" value="1"/>
</dbReference>
<dbReference type="InterPro" id="IPR018310">
    <property type="entry name" value="Put_endonuclease_Z1-dom"/>
</dbReference>
<protein>
    <submittedName>
        <fullName evidence="2">Endonuclease</fullName>
    </submittedName>
</protein>
<dbReference type="GO" id="GO:0004519">
    <property type="term" value="F:endonuclease activity"/>
    <property type="evidence" value="ECO:0007669"/>
    <property type="project" value="UniProtKB-KW"/>
</dbReference>
<dbReference type="OrthoDB" id="436461at2"/>
<organism evidence="2 3">
    <name type="scientific">Pseudomonas abyssi</name>
    <dbReference type="NCBI Taxonomy" id="170540"/>
    <lineage>
        <taxon>Bacteria</taxon>
        <taxon>Pseudomonadati</taxon>
        <taxon>Pseudomonadota</taxon>
        <taxon>Gammaproteobacteria</taxon>
        <taxon>Pseudomonadales</taxon>
        <taxon>Pseudomonadaceae</taxon>
        <taxon>Pseudomonas</taxon>
    </lineage>
</organism>
<comment type="caution">
    <text evidence="2">The sequence shown here is derived from an EMBL/GenBank/DDBJ whole genome shotgun (WGS) entry which is preliminary data.</text>
</comment>
<evidence type="ECO:0000313" key="3">
    <source>
        <dbReference type="Proteomes" id="UP000265411"/>
    </source>
</evidence>
<dbReference type="RefSeq" id="WP_118129077.1">
    <property type="nucleotide sequence ID" value="NZ_LMAZ01000001.1"/>
</dbReference>
<sequence length="941" mass="104464">MNENNWSVIKFAQELLSLGGGADAITPAAISEAVSRVLTIMPGKAEGLDEDFVVEELMRRSSVWVGNDSSIVDNAGHEPWFSPELKKDWRYWRRYREWQEVKLPSVAVEALDKTTDNVLSMLEDPKREGYWDRRGMVVGHVQSGKTGSYTGLICKAADAGYKIIIVLAGLHNNLRAQTQMRLDEGFLGYETSAVEGEGSRLIGVGRIDSSPALRPQYVTNRSETGDFNTKFAKNLGVSPEQRPWLFVVKKNKTVLTRLLKWIQTHVAQSMSPDGDRPLVTHLPLLMIDDEADHASVDTGERVVDENDNPDLEHEPKAINSLIRQILHAFSRKAYVGYTATPFANIYIHEHGETNKEGPDLFPAAFITNISAPSSYVGPSRVFGLAAESGRVGALNLVRLVDDQCSEDGKLGWMPIGHKSSHSPLIDGRDAMPGSLVEAVHSFILACCVRALRGQGGEHMSMLVHVTRFNAVQQHVHRQVESYVHGLKQRMRRRTDFEAFLAEMRHLWERDFLATSHEIGLQDSELGGQVGFSWPVIEELLVDVLEQIDVRMINGKAGDVLDYADSPTGLKVIAIGGDKLARGLTLEGLCTSYFLRASKMYDTLMQMGRWFGYRPGYLDLCRLYTTQDLVEWFEHIADAAEELRAEFDYMTDSRLTPREYGLKVKSHPVLLVTSPLKMRTATTLHLSFSGDLVETVSFYTSQEKLQANLDALDSLCCRLGGSIAIPPQIRAGRKYSWNGLQWTSVGSHEVVEFLRSYQVHPDSRKVRSDLLANFVEQMSYSGELTSWTVVVLGGEGAPTPVGDGSVTLMTRADKAVDNAEKYSIGRLLSPKDEMLDLDESGWNTALEITRQRWRKDPGRSTRKTPPDEPAGPVIRLVKGLGADNVAPQPQKGLLMISLLDPEAAGSSVPVVAFAISFPSSKSGKSVPYVTNSLWERQYGASE</sequence>
<keyword evidence="2" id="KW-0540">Nuclease</keyword>